<dbReference type="InterPro" id="IPR011004">
    <property type="entry name" value="Trimer_LpxA-like_sf"/>
</dbReference>
<evidence type="ECO:0000313" key="3">
    <source>
        <dbReference type="Proteomes" id="UP000247555"/>
    </source>
</evidence>
<organism evidence="2 3">
    <name type="scientific">Rivihabitans pingtungensis</name>
    <dbReference type="NCBI Taxonomy" id="1054498"/>
    <lineage>
        <taxon>Bacteria</taxon>
        <taxon>Pseudomonadati</taxon>
        <taxon>Pseudomonadota</taxon>
        <taxon>Betaproteobacteria</taxon>
        <taxon>Neisseriales</taxon>
        <taxon>Aquaspirillaceae</taxon>
        <taxon>Rivihabitans</taxon>
    </lineage>
</organism>
<proteinExistence type="inferred from homology"/>
<keyword evidence="3" id="KW-1185">Reference proteome</keyword>
<dbReference type="AlphaFoldDB" id="A0A318KUL6"/>
<dbReference type="InterPro" id="IPR001451">
    <property type="entry name" value="Hexapep"/>
</dbReference>
<accession>A0A318KUL6</accession>
<comment type="caution">
    <text evidence="2">The sequence shown here is derived from an EMBL/GenBank/DDBJ whole genome shotgun (WGS) entry which is preliminary data.</text>
</comment>
<comment type="similarity">
    <text evidence="1">Belongs to the transferase hexapeptide repeat family.</text>
</comment>
<dbReference type="PANTHER" id="PTHR43300">
    <property type="entry name" value="ACETYLTRANSFERASE"/>
    <property type="match status" value="1"/>
</dbReference>
<dbReference type="PANTHER" id="PTHR43300:SF10">
    <property type="entry name" value="2,3,4,5-TETRAHYDROPYRIDINE-2,6-DICARBOXYLATE N-ACETYLTRANSFERASE"/>
    <property type="match status" value="1"/>
</dbReference>
<evidence type="ECO:0000256" key="1">
    <source>
        <dbReference type="ARBA" id="ARBA00007274"/>
    </source>
</evidence>
<dbReference type="SUPFAM" id="SSF51161">
    <property type="entry name" value="Trimeric LpxA-like enzymes"/>
    <property type="match status" value="1"/>
</dbReference>
<gene>
    <name evidence="2" type="ORF">DFR34_10771</name>
</gene>
<reference evidence="2 3" key="1">
    <citation type="submission" date="2018-05" db="EMBL/GenBank/DDBJ databases">
        <title>Genomic Encyclopedia of Type Strains, Phase IV (KMG-IV): sequencing the most valuable type-strain genomes for metagenomic binning, comparative biology and taxonomic classification.</title>
        <authorList>
            <person name="Goeker M."/>
        </authorList>
    </citation>
    <scope>NUCLEOTIDE SEQUENCE [LARGE SCALE GENOMIC DNA]</scope>
    <source>
        <strain evidence="2 3">DSM 29661</strain>
    </source>
</reference>
<dbReference type="GO" id="GO:0016746">
    <property type="term" value="F:acyltransferase activity"/>
    <property type="evidence" value="ECO:0007669"/>
    <property type="project" value="UniProtKB-KW"/>
</dbReference>
<protein>
    <submittedName>
        <fullName evidence="2">Acyl-[acyl carrier protein]--UDP-N-acetylglucosamine O-acyltransferase</fullName>
    </submittedName>
</protein>
<sequence>MHPDLSLANSQDTPADTLHALAQSNDEMLRAAVALNPASERRTLDILSQDKSTWVAGLVEQRAQREAGLLSIHPSAIIHPEAQLGANVTVGPYTVIHANVCIGDNTVIGSHCELGHPVFRGASGPLTIGRDSLIRSHSVFYAGSSFGDRLVTGHRVTVREATHAGANLQIGTLSDIQGSCEIGNHVRFHSNVHIGQHSKIGNYVWIFPYVVLTNDPHPPSDMMLGVTVKDFVAIATLSVVLPGVTIHEGVLIGAHSSVARDVEADMVAAGVPAKVVCPTSQIKLRDGSGQPAYPWRRHFHRGYPDDVVAQWLAEFP</sequence>
<dbReference type="EMBL" id="QJKI01000007">
    <property type="protein sequence ID" value="PXX79316.1"/>
    <property type="molecule type" value="Genomic_DNA"/>
</dbReference>
<keyword evidence="2" id="KW-0808">Transferase</keyword>
<dbReference type="Gene3D" id="2.160.10.10">
    <property type="entry name" value="Hexapeptide repeat proteins"/>
    <property type="match status" value="1"/>
</dbReference>
<dbReference type="Proteomes" id="UP000247555">
    <property type="component" value="Unassembled WGS sequence"/>
</dbReference>
<dbReference type="RefSeq" id="WP_110390516.1">
    <property type="nucleotide sequence ID" value="NZ_QJKI01000007.1"/>
</dbReference>
<keyword evidence="2" id="KW-0012">Acyltransferase</keyword>
<evidence type="ECO:0000313" key="2">
    <source>
        <dbReference type="EMBL" id="PXX79316.1"/>
    </source>
</evidence>
<name>A0A318KUL6_9NEIS</name>
<dbReference type="OrthoDB" id="9782926at2"/>
<dbReference type="Pfam" id="PF00132">
    <property type="entry name" value="Hexapep"/>
    <property type="match status" value="1"/>
</dbReference>
<dbReference type="InterPro" id="IPR050179">
    <property type="entry name" value="Trans_hexapeptide_repeat"/>
</dbReference>
<dbReference type="CDD" id="cd03358">
    <property type="entry name" value="LbH_WxcM_N_like"/>
    <property type="match status" value="1"/>
</dbReference>